<dbReference type="PANTHER" id="PTHR13847">
    <property type="entry name" value="SARCOSINE DEHYDROGENASE-RELATED"/>
    <property type="match status" value="1"/>
</dbReference>
<dbReference type="InterPro" id="IPR036188">
    <property type="entry name" value="FAD/NAD-bd_sf"/>
</dbReference>
<gene>
    <name evidence="3" type="ORF">G6N76_02370</name>
</gene>
<keyword evidence="4" id="KW-1185">Reference proteome</keyword>
<feature type="domain" description="FAD dependent oxidoreductase" evidence="2">
    <location>
        <begin position="18"/>
        <end position="364"/>
    </location>
</feature>
<dbReference type="GO" id="GO:0005737">
    <property type="term" value="C:cytoplasm"/>
    <property type="evidence" value="ECO:0007669"/>
    <property type="project" value="TreeGrafter"/>
</dbReference>
<reference evidence="3 4" key="1">
    <citation type="submission" date="2020-02" db="EMBL/GenBank/DDBJ databases">
        <title>Genome sequence of the type strain CCBAU10050 of Rhizobium daejeonense.</title>
        <authorList>
            <person name="Gao J."/>
            <person name="Sun J."/>
        </authorList>
    </citation>
    <scope>NUCLEOTIDE SEQUENCE [LARGE SCALE GENOMIC DNA]</scope>
    <source>
        <strain evidence="3 4">CCBAU10050</strain>
    </source>
</reference>
<dbReference type="AlphaFoldDB" id="A0A6M1RLS5"/>
<protein>
    <submittedName>
        <fullName evidence="3">FAD-binding oxidoreductase</fullName>
    </submittedName>
</protein>
<dbReference type="GO" id="GO:0016491">
    <property type="term" value="F:oxidoreductase activity"/>
    <property type="evidence" value="ECO:0007669"/>
    <property type="project" value="UniProtKB-KW"/>
</dbReference>
<dbReference type="InterPro" id="IPR006076">
    <property type="entry name" value="FAD-dep_OxRdtase"/>
</dbReference>
<dbReference type="PANTHER" id="PTHR13847:SF289">
    <property type="entry name" value="GLYCINE OXIDASE"/>
    <property type="match status" value="1"/>
</dbReference>
<keyword evidence="1" id="KW-0560">Oxidoreductase</keyword>
<sequence length="398" mass="42787">MVKSDTAAPQSGQLRVELLIVGGGIMGLWAALHAERQGIDTLLVDEGPLARGASGGLLGALMPHMPDRWSEKKQFQFDALIGLEEEVGRMEAETGLSAGYRRSGRLIPLPKPHLRVIAERHCKDAETHWHHGARSFSWTPLDASPAGTDWPSEEFMAAGIVYDTFAARVSPRSLTAMLTARLNEALHVRIIENSGVALLHPETHIARLSDGRTVAFGHCIIAAGHRSFPMLESLGAPLPLPLGQPVKGQAALLKADIDPALPLLYLDGLYIVPHEGGYAAIGSTSEDRFDDPGSTDEQLEELIGRARGLAPALRDAEVVERWAGLRPKAIDRDPMVGPHPDHPRIHALTGGFKVSFGLAHRLAEAAVAGIAGRLENDANGLPQSFTLHHHIVIAARNA</sequence>
<dbReference type="RefSeq" id="WP_163900334.1">
    <property type="nucleotide sequence ID" value="NZ_CP048427.1"/>
</dbReference>
<dbReference type="Proteomes" id="UP000477849">
    <property type="component" value="Unassembled WGS sequence"/>
</dbReference>
<comment type="caution">
    <text evidence="3">The sequence shown here is derived from an EMBL/GenBank/DDBJ whole genome shotgun (WGS) entry which is preliminary data.</text>
</comment>
<organism evidence="3 4">
    <name type="scientific">Rhizobium daejeonense</name>
    <dbReference type="NCBI Taxonomy" id="240521"/>
    <lineage>
        <taxon>Bacteria</taxon>
        <taxon>Pseudomonadati</taxon>
        <taxon>Pseudomonadota</taxon>
        <taxon>Alphaproteobacteria</taxon>
        <taxon>Hyphomicrobiales</taxon>
        <taxon>Rhizobiaceae</taxon>
        <taxon>Rhizobium/Agrobacterium group</taxon>
        <taxon>Rhizobium</taxon>
    </lineage>
</organism>
<evidence type="ECO:0000313" key="4">
    <source>
        <dbReference type="Proteomes" id="UP000477849"/>
    </source>
</evidence>
<accession>A0A6M1RLS5</accession>
<dbReference type="Pfam" id="PF01266">
    <property type="entry name" value="DAO"/>
    <property type="match status" value="1"/>
</dbReference>
<proteinExistence type="predicted"/>
<evidence type="ECO:0000313" key="3">
    <source>
        <dbReference type="EMBL" id="NGO62504.1"/>
    </source>
</evidence>
<dbReference type="Gene3D" id="3.30.9.10">
    <property type="entry name" value="D-Amino Acid Oxidase, subunit A, domain 2"/>
    <property type="match status" value="1"/>
</dbReference>
<evidence type="ECO:0000256" key="1">
    <source>
        <dbReference type="ARBA" id="ARBA00023002"/>
    </source>
</evidence>
<dbReference type="SUPFAM" id="SSF51905">
    <property type="entry name" value="FAD/NAD(P)-binding domain"/>
    <property type="match status" value="1"/>
</dbReference>
<evidence type="ECO:0000259" key="2">
    <source>
        <dbReference type="Pfam" id="PF01266"/>
    </source>
</evidence>
<name>A0A6M1RLS5_9HYPH</name>
<dbReference type="Gene3D" id="3.50.50.60">
    <property type="entry name" value="FAD/NAD(P)-binding domain"/>
    <property type="match status" value="1"/>
</dbReference>
<dbReference type="EMBL" id="JAAKZH010000001">
    <property type="protein sequence ID" value="NGO62504.1"/>
    <property type="molecule type" value="Genomic_DNA"/>
</dbReference>